<evidence type="ECO:0000313" key="1">
    <source>
        <dbReference type="EMBL" id="KAH8005181.1"/>
    </source>
</evidence>
<proteinExistence type="predicted"/>
<sequence length="206" mass="23776">MKLVTWRKKRYALGGCIVIWAALLLALSPLAKTDLTYEVKELNIKTCFDVLKWTMLPSKVAWAAFLFALFGVFFLIPFIVTVICYIGIIRKLVQASHRYGNGQKTRSIWLAAIVLLVFITCFAPNNFVLLVHMISRLYLEKSYYHIYKLTLGLSCLNNCIDPFIYYFASKEFHQTFMQVIGRKDGHRAGGAIEYLDYYFVVVDKKV</sequence>
<comment type="caution">
    <text evidence="1">The sequence shown here is derived from an EMBL/GenBank/DDBJ whole genome shotgun (WGS) entry which is preliminary data.</text>
</comment>
<dbReference type="Proteomes" id="UP000827872">
    <property type="component" value="Linkage Group LG04"/>
</dbReference>
<protein>
    <submittedName>
        <fullName evidence="1">P2Y purinoceptor 8</fullName>
    </submittedName>
</protein>
<evidence type="ECO:0000313" key="2">
    <source>
        <dbReference type="Proteomes" id="UP000827872"/>
    </source>
</evidence>
<keyword evidence="2" id="KW-1185">Reference proteome</keyword>
<reference evidence="1" key="1">
    <citation type="submission" date="2021-08" db="EMBL/GenBank/DDBJ databases">
        <title>The first chromosome-level gecko genome reveals the dynamic sex chromosomes of Neotropical dwarf geckos (Sphaerodactylidae: Sphaerodactylus).</title>
        <authorList>
            <person name="Pinto B.J."/>
            <person name="Keating S.E."/>
            <person name="Gamble T."/>
        </authorList>
    </citation>
    <scope>NUCLEOTIDE SEQUENCE</scope>
    <source>
        <strain evidence="1">TG3544</strain>
    </source>
</reference>
<accession>A0ACB8FIK8</accession>
<organism evidence="1 2">
    <name type="scientific">Sphaerodactylus townsendi</name>
    <dbReference type="NCBI Taxonomy" id="933632"/>
    <lineage>
        <taxon>Eukaryota</taxon>
        <taxon>Metazoa</taxon>
        <taxon>Chordata</taxon>
        <taxon>Craniata</taxon>
        <taxon>Vertebrata</taxon>
        <taxon>Euteleostomi</taxon>
        <taxon>Lepidosauria</taxon>
        <taxon>Squamata</taxon>
        <taxon>Bifurcata</taxon>
        <taxon>Gekkota</taxon>
        <taxon>Sphaerodactylidae</taxon>
        <taxon>Sphaerodactylus</taxon>
    </lineage>
</organism>
<dbReference type="EMBL" id="CM037617">
    <property type="protein sequence ID" value="KAH8005181.1"/>
    <property type="molecule type" value="Genomic_DNA"/>
</dbReference>
<name>A0ACB8FIK8_9SAUR</name>
<gene>
    <name evidence="1" type="primary">P2RY8</name>
    <name evidence="1" type="ORF">K3G42_024823</name>
</gene>